<reference evidence="2 3" key="1">
    <citation type="submission" date="2009-11" db="EMBL/GenBank/DDBJ databases">
        <title>Annotation of Allomyces macrogynus ATCC 38327.</title>
        <authorList>
            <consortium name="The Broad Institute Genome Sequencing Platform"/>
            <person name="Russ C."/>
            <person name="Cuomo C."/>
            <person name="Burger G."/>
            <person name="Gray M.W."/>
            <person name="Holland P.W.H."/>
            <person name="King N."/>
            <person name="Lang F.B.F."/>
            <person name="Roger A.J."/>
            <person name="Ruiz-Trillo I."/>
            <person name="Young S.K."/>
            <person name="Zeng Q."/>
            <person name="Gargeya S."/>
            <person name="Fitzgerald M."/>
            <person name="Haas B."/>
            <person name="Abouelleil A."/>
            <person name="Alvarado L."/>
            <person name="Arachchi H.M."/>
            <person name="Berlin A."/>
            <person name="Chapman S.B."/>
            <person name="Gearin G."/>
            <person name="Goldberg J."/>
            <person name="Griggs A."/>
            <person name="Gujja S."/>
            <person name="Hansen M."/>
            <person name="Heiman D."/>
            <person name="Howarth C."/>
            <person name="Larimer J."/>
            <person name="Lui A."/>
            <person name="MacDonald P.J.P."/>
            <person name="McCowen C."/>
            <person name="Montmayeur A."/>
            <person name="Murphy C."/>
            <person name="Neiman D."/>
            <person name="Pearson M."/>
            <person name="Priest M."/>
            <person name="Roberts A."/>
            <person name="Saif S."/>
            <person name="Shea T."/>
            <person name="Sisk P."/>
            <person name="Stolte C."/>
            <person name="Sykes S."/>
            <person name="Wortman J."/>
            <person name="Nusbaum C."/>
            <person name="Birren B."/>
        </authorList>
    </citation>
    <scope>NUCLEOTIDE SEQUENCE [LARGE SCALE GENOMIC DNA]</scope>
    <source>
        <strain evidence="2 3">ATCC 38327</strain>
    </source>
</reference>
<accession>A0A0L0TBQ1</accession>
<evidence type="ECO:0000256" key="1">
    <source>
        <dbReference type="SAM" id="Phobius"/>
    </source>
</evidence>
<keyword evidence="1" id="KW-0472">Membrane</keyword>
<dbReference type="AlphaFoldDB" id="A0A0L0TBQ1"/>
<feature type="transmembrane region" description="Helical" evidence="1">
    <location>
        <begin position="68"/>
        <end position="91"/>
    </location>
</feature>
<evidence type="ECO:0000313" key="2">
    <source>
        <dbReference type="EMBL" id="KNE71969.1"/>
    </source>
</evidence>
<dbReference type="Proteomes" id="UP000054350">
    <property type="component" value="Unassembled WGS sequence"/>
</dbReference>
<protein>
    <submittedName>
        <fullName evidence="2">Uncharacterized protein</fullName>
    </submittedName>
</protein>
<organism evidence="2 3">
    <name type="scientific">Allomyces macrogynus (strain ATCC 38327)</name>
    <name type="common">Allomyces javanicus var. macrogynus</name>
    <dbReference type="NCBI Taxonomy" id="578462"/>
    <lineage>
        <taxon>Eukaryota</taxon>
        <taxon>Fungi</taxon>
        <taxon>Fungi incertae sedis</taxon>
        <taxon>Blastocladiomycota</taxon>
        <taxon>Blastocladiomycetes</taxon>
        <taxon>Blastocladiales</taxon>
        <taxon>Blastocladiaceae</taxon>
        <taxon>Allomyces</taxon>
    </lineage>
</organism>
<keyword evidence="3" id="KW-1185">Reference proteome</keyword>
<feature type="transmembrane region" description="Helical" evidence="1">
    <location>
        <begin position="39"/>
        <end position="62"/>
    </location>
</feature>
<evidence type="ECO:0000313" key="3">
    <source>
        <dbReference type="Proteomes" id="UP000054350"/>
    </source>
</evidence>
<sequence>MGQDMADSFVALFASVTQWAPGPAPRADMSISFRESRTIVVMDLCLAVSTVTFLIALSALVVNGPRTASFYVGIMATILPCLLIDIFYFVVQAKPEASVVSMRGCSLPPN</sequence>
<keyword evidence="1" id="KW-1133">Transmembrane helix</keyword>
<dbReference type="EMBL" id="GG745376">
    <property type="protein sequence ID" value="KNE71969.1"/>
    <property type="molecule type" value="Genomic_DNA"/>
</dbReference>
<reference evidence="3" key="2">
    <citation type="submission" date="2009-11" db="EMBL/GenBank/DDBJ databases">
        <title>The Genome Sequence of Allomyces macrogynus strain ATCC 38327.</title>
        <authorList>
            <consortium name="The Broad Institute Genome Sequencing Platform"/>
            <person name="Russ C."/>
            <person name="Cuomo C."/>
            <person name="Shea T."/>
            <person name="Young S.K."/>
            <person name="Zeng Q."/>
            <person name="Koehrsen M."/>
            <person name="Haas B."/>
            <person name="Borodovsky M."/>
            <person name="Guigo R."/>
            <person name="Alvarado L."/>
            <person name="Berlin A."/>
            <person name="Borenstein D."/>
            <person name="Chen Z."/>
            <person name="Engels R."/>
            <person name="Freedman E."/>
            <person name="Gellesch M."/>
            <person name="Goldberg J."/>
            <person name="Griggs A."/>
            <person name="Gujja S."/>
            <person name="Heiman D."/>
            <person name="Hepburn T."/>
            <person name="Howarth C."/>
            <person name="Jen D."/>
            <person name="Larson L."/>
            <person name="Lewis B."/>
            <person name="Mehta T."/>
            <person name="Park D."/>
            <person name="Pearson M."/>
            <person name="Roberts A."/>
            <person name="Saif S."/>
            <person name="Shenoy N."/>
            <person name="Sisk P."/>
            <person name="Stolte C."/>
            <person name="Sykes S."/>
            <person name="Walk T."/>
            <person name="White J."/>
            <person name="Yandava C."/>
            <person name="Burger G."/>
            <person name="Gray M.W."/>
            <person name="Holland P.W.H."/>
            <person name="King N."/>
            <person name="Lang F.B.F."/>
            <person name="Roger A.J."/>
            <person name="Ruiz-Trillo I."/>
            <person name="Lander E."/>
            <person name="Nusbaum C."/>
        </authorList>
    </citation>
    <scope>NUCLEOTIDE SEQUENCE [LARGE SCALE GENOMIC DNA]</scope>
    <source>
        <strain evidence="3">ATCC 38327</strain>
    </source>
</reference>
<keyword evidence="1" id="KW-0812">Transmembrane</keyword>
<proteinExistence type="predicted"/>
<gene>
    <name evidence="2" type="ORF">AMAG_20422</name>
</gene>
<name>A0A0L0TBQ1_ALLM3</name>
<dbReference type="VEuPathDB" id="FungiDB:AMAG_20422"/>